<dbReference type="AlphaFoldDB" id="A0A1M6E2N2"/>
<feature type="signal peptide" evidence="1">
    <location>
        <begin position="1"/>
        <end position="18"/>
    </location>
</feature>
<dbReference type="EMBL" id="FQZT01000002">
    <property type="protein sequence ID" value="SHI79649.1"/>
    <property type="molecule type" value="Genomic_DNA"/>
</dbReference>
<dbReference type="RefSeq" id="WP_072905993.1">
    <property type="nucleotide sequence ID" value="NZ_FQZT01000002.1"/>
</dbReference>
<evidence type="ECO:0000256" key="1">
    <source>
        <dbReference type="SAM" id="SignalP"/>
    </source>
</evidence>
<reference evidence="2 3" key="1">
    <citation type="submission" date="2016-11" db="EMBL/GenBank/DDBJ databases">
        <authorList>
            <person name="Jaros S."/>
            <person name="Januszkiewicz K."/>
            <person name="Wedrychowicz H."/>
        </authorList>
    </citation>
    <scope>NUCLEOTIDE SEQUENCE [LARGE SCALE GENOMIC DNA]</scope>
    <source>
        <strain evidence="2 3">DSM 5091</strain>
    </source>
</reference>
<protein>
    <submittedName>
        <fullName evidence="2">Uncharacterized protein</fullName>
    </submittedName>
</protein>
<feature type="chain" id="PRO_5009916933" evidence="1">
    <location>
        <begin position="19"/>
        <end position="140"/>
    </location>
</feature>
<proteinExistence type="predicted"/>
<sequence>MKSFPALLLFVFLVSACAKPFDATTCLEDIPEKVRGLQVLQGPRTENSIIADMRPAVCNAQVLFNQMLEQGDDLPAGELRYRVQVEYTGEAGVVELLDDSIGSNHLATEVRDFIMDSDFVNWSRHDDDAVFIYPIRLQRY</sequence>
<dbReference type="Proteomes" id="UP000184171">
    <property type="component" value="Unassembled WGS sequence"/>
</dbReference>
<name>A0A1M6E2N2_MALRU</name>
<organism evidence="2 3">
    <name type="scientific">Malonomonas rubra DSM 5091</name>
    <dbReference type="NCBI Taxonomy" id="1122189"/>
    <lineage>
        <taxon>Bacteria</taxon>
        <taxon>Pseudomonadati</taxon>
        <taxon>Thermodesulfobacteriota</taxon>
        <taxon>Desulfuromonadia</taxon>
        <taxon>Desulfuromonadales</taxon>
        <taxon>Geopsychrobacteraceae</taxon>
        <taxon>Malonomonas</taxon>
    </lineage>
</organism>
<dbReference type="STRING" id="1122189.SAMN02745165_00909"/>
<keyword evidence="1" id="KW-0732">Signal</keyword>
<dbReference type="PROSITE" id="PS51257">
    <property type="entry name" value="PROKAR_LIPOPROTEIN"/>
    <property type="match status" value="1"/>
</dbReference>
<gene>
    <name evidence="2" type="ORF">SAMN02745165_00909</name>
</gene>
<keyword evidence="3" id="KW-1185">Reference proteome</keyword>
<accession>A0A1M6E2N2</accession>
<evidence type="ECO:0000313" key="2">
    <source>
        <dbReference type="EMBL" id="SHI79649.1"/>
    </source>
</evidence>
<dbReference type="OrthoDB" id="9950627at2"/>
<evidence type="ECO:0000313" key="3">
    <source>
        <dbReference type="Proteomes" id="UP000184171"/>
    </source>
</evidence>